<dbReference type="Proteomes" id="UP000291343">
    <property type="component" value="Unassembled WGS sequence"/>
</dbReference>
<dbReference type="GO" id="GO:0016757">
    <property type="term" value="F:glycosyltransferase activity"/>
    <property type="evidence" value="ECO:0007669"/>
    <property type="project" value="UniProtKB-UniRule"/>
</dbReference>
<dbReference type="GO" id="GO:0005737">
    <property type="term" value="C:cytoplasm"/>
    <property type="evidence" value="ECO:0007669"/>
    <property type="project" value="TreeGrafter"/>
</dbReference>
<feature type="region of interest" description="Disordered" evidence="9">
    <location>
        <begin position="1"/>
        <end position="22"/>
    </location>
</feature>
<evidence type="ECO:0000256" key="9">
    <source>
        <dbReference type="SAM" id="MobiDB-lite"/>
    </source>
</evidence>
<comment type="caution">
    <text evidence="10">The sequence shown here is derived from an EMBL/GenBank/DDBJ whole genome shotgun (WGS) entry which is preliminary data.</text>
</comment>
<dbReference type="EMBL" id="QKKF02003003">
    <property type="protein sequence ID" value="RZF47881.1"/>
    <property type="molecule type" value="Genomic_DNA"/>
</dbReference>
<keyword evidence="3 8" id="KW-0328">Glycosyltransferase</keyword>
<keyword evidence="5" id="KW-0812">Transmembrane</keyword>
<evidence type="ECO:0000256" key="6">
    <source>
        <dbReference type="ARBA" id="ARBA00022989"/>
    </source>
</evidence>
<dbReference type="EC" id="2.4.1.-" evidence="8"/>
<evidence type="ECO:0000256" key="5">
    <source>
        <dbReference type="ARBA" id="ARBA00022692"/>
    </source>
</evidence>
<keyword evidence="4 8" id="KW-0808">Transferase</keyword>
<keyword evidence="6" id="KW-1133">Transmembrane helix</keyword>
<keyword evidence="7" id="KW-0472">Membrane</keyword>
<dbReference type="GO" id="GO:0016020">
    <property type="term" value="C:membrane"/>
    <property type="evidence" value="ECO:0007669"/>
    <property type="project" value="UniProtKB-SubCell"/>
</dbReference>
<keyword evidence="11" id="KW-1185">Reference proteome</keyword>
<reference evidence="10 11" key="1">
    <citation type="journal article" date="2017" name="Gigascience">
        <title>Genome sequence of the small brown planthopper, Laodelphax striatellus.</title>
        <authorList>
            <person name="Zhu J."/>
            <person name="Jiang F."/>
            <person name="Wang X."/>
            <person name="Yang P."/>
            <person name="Bao Y."/>
            <person name="Zhao W."/>
            <person name="Wang W."/>
            <person name="Lu H."/>
            <person name="Wang Q."/>
            <person name="Cui N."/>
            <person name="Li J."/>
            <person name="Chen X."/>
            <person name="Luo L."/>
            <person name="Yu J."/>
            <person name="Kang L."/>
            <person name="Cui F."/>
        </authorList>
    </citation>
    <scope>NUCLEOTIDE SEQUENCE [LARGE SCALE GENOMIC DNA]</scope>
    <source>
        <strain evidence="10">Lst14</strain>
    </source>
</reference>
<dbReference type="InParanoid" id="A0A482XSG6"/>
<organism evidence="10 11">
    <name type="scientific">Laodelphax striatellus</name>
    <name type="common">Small brown planthopper</name>
    <name type="synonym">Delphax striatella</name>
    <dbReference type="NCBI Taxonomy" id="195883"/>
    <lineage>
        <taxon>Eukaryota</taxon>
        <taxon>Metazoa</taxon>
        <taxon>Ecdysozoa</taxon>
        <taxon>Arthropoda</taxon>
        <taxon>Hexapoda</taxon>
        <taxon>Insecta</taxon>
        <taxon>Pterygota</taxon>
        <taxon>Neoptera</taxon>
        <taxon>Paraneoptera</taxon>
        <taxon>Hemiptera</taxon>
        <taxon>Auchenorrhyncha</taxon>
        <taxon>Fulgoroidea</taxon>
        <taxon>Delphacidae</taxon>
        <taxon>Criomorphinae</taxon>
        <taxon>Laodelphax</taxon>
    </lineage>
</organism>
<accession>A0A482XSG6</accession>
<evidence type="ECO:0000313" key="11">
    <source>
        <dbReference type="Proteomes" id="UP000291343"/>
    </source>
</evidence>
<proteinExistence type="inferred from homology"/>
<evidence type="ECO:0000256" key="4">
    <source>
        <dbReference type="ARBA" id="ARBA00022679"/>
    </source>
</evidence>
<evidence type="ECO:0000256" key="2">
    <source>
        <dbReference type="ARBA" id="ARBA00007647"/>
    </source>
</evidence>
<dbReference type="Pfam" id="PF01697">
    <property type="entry name" value="Glyco_transf_92"/>
    <property type="match status" value="1"/>
</dbReference>
<dbReference type="PANTHER" id="PTHR21461">
    <property type="entry name" value="GLYCOSYLTRANSFERASE FAMILY 92 PROTEIN"/>
    <property type="match status" value="1"/>
</dbReference>
<evidence type="ECO:0000256" key="7">
    <source>
        <dbReference type="ARBA" id="ARBA00023136"/>
    </source>
</evidence>
<dbReference type="AlphaFoldDB" id="A0A482XSG6"/>
<gene>
    <name evidence="10" type="ORF">LSTR_LSTR007878</name>
</gene>
<comment type="subcellular location">
    <subcellularLocation>
        <location evidence="1">Membrane</location>
        <topology evidence="1">Single-pass membrane protein</topology>
    </subcellularLocation>
</comment>
<name>A0A482XSG6_LAOST</name>
<feature type="compositionally biased region" description="Polar residues" evidence="9">
    <location>
        <begin position="10"/>
        <end position="19"/>
    </location>
</feature>
<sequence>MKASKEPRYKQQNISSNGGIEQDLRYTLNGQTALDKKHSLQDVKKIKFEVPKNIPEMAKISETKADDRSLAEFRKREISKRKDRTMIASKNMKASDYKAKNVEISEAIAGDRSLAEFRKREISKRKDRTMIAPKTMKGPENKAKIVEISRTKAEAIPKPEMSKPKDQPMIAPNMTAADGFWQHVTGTRYKFFVYSAYYEEDHGGRLKIHALAHMSPRDEVWCRMWYVNGSHVATTKAQLREINEHYSLPYSAFLVLCPTGGPDSVPHSVSVIKDLDKPSSNHLLVHKMMKINSQANNISVAVCVSPIHGNYSKTMMVMEFLEYYKILGASHVTLYNSSISAETSCMLRSYEEKGFVTNLPWEFSKMKMRSEVDVRIEAQLSALNECVSRQKYRFTHVAMVDLDEFIMPQRHHTFQELIRSIDPHWSNSKVASYNIRSAFFYENWPDDKGLKVEDPFEKNLMTLKKTRRSNELFPHRIRSKVILRPEFVEDAGIHFVAIPSANYHAMHVEASDAIVNHYRWTMCQVAADCLRSPSGIDRNIYRYRHSLANNVKMSWNELRSKCGLPDL</sequence>
<protein>
    <recommendedName>
        <fullName evidence="8">Glycosyltransferase family 92 protein</fullName>
        <ecNumber evidence="8">2.4.1.-</ecNumber>
    </recommendedName>
</protein>
<evidence type="ECO:0000256" key="1">
    <source>
        <dbReference type="ARBA" id="ARBA00004167"/>
    </source>
</evidence>
<evidence type="ECO:0000313" key="10">
    <source>
        <dbReference type="EMBL" id="RZF47881.1"/>
    </source>
</evidence>
<comment type="similarity">
    <text evidence="2 8">Belongs to the glycosyltransferase 92 family.</text>
</comment>
<evidence type="ECO:0000256" key="8">
    <source>
        <dbReference type="RuleBase" id="RU366017"/>
    </source>
</evidence>
<dbReference type="OrthoDB" id="2526284at2759"/>
<evidence type="ECO:0000256" key="3">
    <source>
        <dbReference type="ARBA" id="ARBA00022676"/>
    </source>
</evidence>
<dbReference type="InterPro" id="IPR008166">
    <property type="entry name" value="Glyco_transf_92"/>
</dbReference>
<dbReference type="PANTHER" id="PTHR21461:SF1">
    <property type="entry name" value="GLYCOSYLTRANSFERASE FAMILY 92 PROTEIN"/>
    <property type="match status" value="1"/>
</dbReference>